<proteinExistence type="predicted"/>
<keyword evidence="1" id="KW-0472">Membrane</keyword>
<dbReference type="EMBL" id="SMFP01000002">
    <property type="protein sequence ID" value="TDE40168.1"/>
    <property type="molecule type" value="Genomic_DNA"/>
</dbReference>
<sequence>MEASAYCFSRRGRSPRLLGLLICIYGALLAAILLYDAALWLMALLALPTLPALYDLYTDPEAGLRLDGTSLRWHSGRRHGAVTLDEIEHMRLDTRWDFSVRVTAVLCNGKKLRLPAESLPPHRLLESEMLARGLRVERHHFTPF</sequence>
<organism evidence="2 3">
    <name type="scientific">Antarcticimicrobium sediminis</name>
    <dbReference type="NCBI Taxonomy" id="2546227"/>
    <lineage>
        <taxon>Bacteria</taxon>
        <taxon>Pseudomonadati</taxon>
        <taxon>Pseudomonadota</taxon>
        <taxon>Alphaproteobacteria</taxon>
        <taxon>Rhodobacterales</taxon>
        <taxon>Paracoccaceae</taxon>
        <taxon>Antarcticimicrobium</taxon>
    </lineage>
</organism>
<name>A0A4R5EYI2_9RHOB</name>
<evidence type="ECO:0000313" key="2">
    <source>
        <dbReference type="EMBL" id="TDE40168.1"/>
    </source>
</evidence>
<dbReference type="RefSeq" id="WP_132827425.1">
    <property type="nucleotide sequence ID" value="NZ_SMFP01000002.1"/>
</dbReference>
<dbReference type="AlphaFoldDB" id="A0A4R5EYI2"/>
<protein>
    <recommendedName>
        <fullName evidence="4">PH domain-containing protein</fullName>
    </recommendedName>
</protein>
<accession>A0A4R5EYI2</accession>
<feature type="transmembrane region" description="Helical" evidence="1">
    <location>
        <begin position="17"/>
        <end position="34"/>
    </location>
</feature>
<keyword evidence="1" id="KW-0812">Transmembrane</keyword>
<keyword evidence="3" id="KW-1185">Reference proteome</keyword>
<gene>
    <name evidence="2" type="ORF">E1B25_04235</name>
</gene>
<evidence type="ECO:0000256" key="1">
    <source>
        <dbReference type="SAM" id="Phobius"/>
    </source>
</evidence>
<comment type="caution">
    <text evidence="2">The sequence shown here is derived from an EMBL/GenBank/DDBJ whole genome shotgun (WGS) entry which is preliminary data.</text>
</comment>
<dbReference type="OrthoDB" id="7867097at2"/>
<evidence type="ECO:0008006" key="4">
    <source>
        <dbReference type="Google" id="ProtNLM"/>
    </source>
</evidence>
<keyword evidence="1" id="KW-1133">Transmembrane helix</keyword>
<evidence type="ECO:0000313" key="3">
    <source>
        <dbReference type="Proteomes" id="UP000294662"/>
    </source>
</evidence>
<reference evidence="2 3" key="1">
    <citation type="submission" date="2019-03" db="EMBL/GenBank/DDBJ databases">
        <authorList>
            <person name="Zhang S."/>
        </authorList>
    </citation>
    <scope>NUCLEOTIDE SEQUENCE [LARGE SCALE GENOMIC DNA]</scope>
    <source>
        <strain evidence="2 3">S4J41</strain>
    </source>
</reference>
<dbReference type="Proteomes" id="UP000294662">
    <property type="component" value="Unassembled WGS sequence"/>
</dbReference>